<dbReference type="PANTHER" id="PTHR11215">
    <property type="entry name" value="METAL DEPENDENT HYDROLASE - RELATED"/>
    <property type="match status" value="1"/>
</dbReference>
<dbReference type="RefSeq" id="XP_027194544.1">
    <property type="nucleotide sequence ID" value="XM_027338743.1"/>
</dbReference>
<dbReference type="AlphaFoldDB" id="A0A6P6XRM7"/>
<dbReference type="FunCoup" id="A0A6P6XRM7">
    <property type="interactions" value="2134"/>
</dbReference>
<dbReference type="InterPro" id="IPR003226">
    <property type="entry name" value="MYG1_exonuclease"/>
</dbReference>
<evidence type="ECO:0000256" key="1">
    <source>
        <dbReference type="ARBA" id="ARBA00010105"/>
    </source>
</evidence>
<keyword evidence="2" id="KW-1185">Reference proteome</keyword>
<organism evidence="2 3">
    <name type="scientific">Dermatophagoides pteronyssinus</name>
    <name type="common">European house dust mite</name>
    <dbReference type="NCBI Taxonomy" id="6956"/>
    <lineage>
        <taxon>Eukaryota</taxon>
        <taxon>Metazoa</taxon>
        <taxon>Ecdysozoa</taxon>
        <taxon>Arthropoda</taxon>
        <taxon>Chelicerata</taxon>
        <taxon>Arachnida</taxon>
        <taxon>Acari</taxon>
        <taxon>Acariformes</taxon>
        <taxon>Sarcoptiformes</taxon>
        <taxon>Astigmata</taxon>
        <taxon>Psoroptidia</taxon>
        <taxon>Analgoidea</taxon>
        <taxon>Pyroglyphidae</taxon>
        <taxon>Dermatophagoidinae</taxon>
        <taxon>Dermatophagoides</taxon>
    </lineage>
</organism>
<reference evidence="3" key="1">
    <citation type="submission" date="2025-08" db="UniProtKB">
        <authorList>
            <consortium name="RefSeq"/>
        </authorList>
    </citation>
    <scope>IDENTIFICATION</scope>
    <source>
        <strain evidence="3">Airmid</strain>
    </source>
</reference>
<dbReference type="Pfam" id="PF03690">
    <property type="entry name" value="MYG1_exonuc"/>
    <property type="match status" value="1"/>
</dbReference>
<sequence>MRLNTCKTFTRTLKSQLSSAHEVFGRFTTQQRFSNSVLINQQFNVAMSTTTTTDNNMKIIKIGTHNGTFHCDESLACFMIKKLPSFENGTIIRSRETNELNSCDIVVDVGGIYDPDSKRFDHHQKTFVKTLNDFFPEKNPKIGNIKLSSAGLIYAHYGHEILARILDWNKDEQRTDIIFDMVYENFVKEVDAIDNGINMYECEPVYHIHTHLSQRVANLKPHWNEEETHEILYERFLKAVDLTGREFVECVNYYGHSWYPARQIVKEAFDKRFENDPSGRIILLNVGLPWIQHLFQIESENNAEGQIAFAIFPDHDGWRIRAVPVSESSFELRNPLKAEWRGLQADDVCRLSKIDGCVFVHSTGFIGGNKTIDGALQMARESLQCKKLKTDN</sequence>
<dbReference type="PANTHER" id="PTHR11215:SF1">
    <property type="entry name" value="MYG1 EXONUCLEASE"/>
    <property type="match status" value="1"/>
</dbReference>
<dbReference type="OMA" id="FHCDEVV"/>
<dbReference type="InParanoid" id="A0A6P6XRM7"/>
<evidence type="ECO:0000313" key="2">
    <source>
        <dbReference type="Proteomes" id="UP000515146"/>
    </source>
</evidence>
<evidence type="ECO:0000313" key="3">
    <source>
        <dbReference type="RefSeq" id="XP_027194544.1"/>
    </source>
</evidence>
<accession>A0A6P6XRM7</accession>
<dbReference type="Proteomes" id="UP000515146">
    <property type="component" value="Unplaced"/>
</dbReference>
<dbReference type="GO" id="GO:0005737">
    <property type="term" value="C:cytoplasm"/>
    <property type="evidence" value="ECO:0007669"/>
    <property type="project" value="TreeGrafter"/>
</dbReference>
<name>A0A6P6XRM7_DERPT</name>
<protein>
    <submittedName>
        <fullName evidence="3">UPF0160 protein C27H6.8-like</fullName>
    </submittedName>
</protein>
<dbReference type="GO" id="GO:0005634">
    <property type="term" value="C:nucleus"/>
    <property type="evidence" value="ECO:0007669"/>
    <property type="project" value="TreeGrafter"/>
</dbReference>
<dbReference type="KEGG" id="dpte:113789233"/>
<gene>
    <name evidence="3" type="primary">LOC113789233</name>
</gene>
<comment type="similarity">
    <text evidence="1">Belongs to the MYG1 family.</text>
</comment>
<proteinExistence type="inferred from homology"/>
<dbReference type="OrthoDB" id="10265310at2759"/>